<evidence type="ECO:0000313" key="4">
    <source>
        <dbReference type="Proteomes" id="UP000007875"/>
    </source>
</evidence>
<dbReference type="GeneTree" id="ENSGT01050000246605"/>
<dbReference type="InterPro" id="IPR036396">
    <property type="entry name" value="Cyt_P450_sf"/>
</dbReference>
<dbReference type="GO" id="GO:0016705">
    <property type="term" value="F:oxidoreductase activity, acting on paired donors, with incorporation or reduction of molecular oxygen"/>
    <property type="evidence" value="ECO:0007669"/>
    <property type="project" value="InterPro"/>
</dbReference>
<dbReference type="HOGENOM" id="CLU_1532000_0_0_1"/>
<dbReference type="STRING" id="51511.ENSCSAVP00000005815"/>
<organism evidence="3 4">
    <name type="scientific">Ciona savignyi</name>
    <name type="common">Pacific transparent sea squirt</name>
    <dbReference type="NCBI Taxonomy" id="51511"/>
    <lineage>
        <taxon>Eukaryota</taxon>
        <taxon>Metazoa</taxon>
        <taxon>Chordata</taxon>
        <taxon>Tunicata</taxon>
        <taxon>Ascidiacea</taxon>
        <taxon>Phlebobranchia</taxon>
        <taxon>Cionidae</taxon>
        <taxon>Ciona</taxon>
    </lineage>
</organism>
<dbReference type="PANTHER" id="PTHR24286:SF252">
    <property type="entry name" value="CYTOCHROME P450 26B1"/>
    <property type="match status" value="1"/>
</dbReference>
<evidence type="ECO:0000313" key="3">
    <source>
        <dbReference type="Ensembl" id="ENSCSAVP00000005815.1"/>
    </source>
</evidence>
<dbReference type="eggNOG" id="KOG0157">
    <property type="taxonomic scope" value="Eukaryota"/>
</dbReference>
<dbReference type="AlphaFoldDB" id="H2YKG3"/>
<dbReference type="OMA" id="KMSETAF"/>
<keyword evidence="2" id="KW-0408">Iron</keyword>
<dbReference type="InParanoid" id="H2YKG3"/>
<dbReference type="PANTHER" id="PTHR24286">
    <property type="entry name" value="CYTOCHROME P450 26"/>
    <property type="match status" value="1"/>
</dbReference>
<dbReference type="GO" id="GO:0004497">
    <property type="term" value="F:monooxygenase activity"/>
    <property type="evidence" value="ECO:0007669"/>
    <property type="project" value="InterPro"/>
</dbReference>
<sequence length="175" mass="19927">MTAMKVPGTIGYPVIGDKSMEFLRNPSSFIQSRIEQHSSRIFQCRFLNNPTIFVCSAQGVKTLLSQDMIEDIEHGYKSILHRLYGDNIVFENGLDSIELHHCLTNCFKDVENYTETVTLLCEPLLSSLHSRSAPVPVYSEFKKLMTRLCLKLFLDIEGEEASDEVTELATQHWHG</sequence>
<proteinExistence type="predicted"/>
<dbReference type="GO" id="GO:0005506">
    <property type="term" value="F:iron ion binding"/>
    <property type="evidence" value="ECO:0007669"/>
    <property type="project" value="InterPro"/>
</dbReference>
<name>H2YKG3_CIOSA</name>
<dbReference type="SUPFAM" id="SSF48264">
    <property type="entry name" value="Cytochrome P450"/>
    <property type="match status" value="1"/>
</dbReference>
<reference evidence="3" key="2">
    <citation type="submission" date="2025-08" db="UniProtKB">
        <authorList>
            <consortium name="Ensembl"/>
        </authorList>
    </citation>
    <scope>IDENTIFICATION</scope>
</reference>
<reference evidence="3" key="3">
    <citation type="submission" date="2025-09" db="UniProtKB">
        <authorList>
            <consortium name="Ensembl"/>
        </authorList>
    </citation>
    <scope>IDENTIFICATION</scope>
</reference>
<dbReference type="Proteomes" id="UP000007875">
    <property type="component" value="Unassembled WGS sequence"/>
</dbReference>
<dbReference type="GO" id="GO:0016125">
    <property type="term" value="P:sterol metabolic process"/>
    <property type="evidence" value="ECO:0007669"/>
    <property type="project" value="TreeGrafter"/>
</dbReference>
<accession>H2YKG3</accession>
<evidence type="ECO:0000256" key="1">
    <source>
        <dbReference type="ARBA" id="ARBA00022723"/>
    </source>
</evidence>
<dbReference type="Ensembl" id="ENSCSAVT00000005890.1">
    <property type="protein sequence ID" value="ENSCSAVP00000005815.1"/>
    <property type="gene ID" value="ENSCSAVG00000003466.1"/>
</dbReference>
<protein>
    <submittedName>
        <fullName evidence="3">Uncharacterized protein</fullName>
    </submittedName>
</protein>
<dbReference type="Gene3D" id="1.10.630.10">
    <property type="entry name" value="Cytochrome P450"/>
    <property type="match status" value="1"/>
</dbReference>
<dbReference type="GO" id="GO:0020037">
    <property type="term" value="F:heme binding"/>
    <property type="evidence" value="ECO:0007669"/>
    <property type="project" value="InterPro"/>
</dbReference>
<evidence type="ECO:0000256" key="2">
    <source>
        <dbReference type="ARBA" id="ARBA00023004"/>
    </source>
</evidence>
<keyword evidence="4" id="KW-1185">Reference proteome</keyword>
<reference evidence="4" key="1">
    <citation type="submission" date="2003-08" db="EMBL/GenBank/DDBJ databases">
        <authorList>
            <person name="Birren B."/>
            <person name="Nusbaum C."/>
            <person name="Abebe A."/>
            <person name="Abouelleil A."/>
            <person name="Adekoya E."/>
            <person name="Ait-zahra M."/>
            <person name="Allen N."/>
            <person name="Allen T."/>
            <person name="An P."/>
            <person name="Anderson M."/>
            <person name="Anderson S."/>
            <person name="Arachchi H."/>
            <person name="Armbruster J."/>
            <person name="Bachantsang P."/>
            <person name="Baldwin J."/>
            <person name="Barry A."/>
            <person name="Bayul T."/>
            <person name="Blitshsteyn B."/>
            <person name="Bloom T."/>
            <person name="Blye J."/>
            <person name="Boguslavskiy L."/>
            <person name="Borowsky M."/>
            <person name="Boukhgalter B."/>
            <person name="Brunache A."/>
            <person name="Butler J."/>
            <person name="Calixte N."/>
            <person name="Calvo S."/>
            <person name="Camarata J."/>
            <person name="Campo K."/>
            <person name="Chang J."/>
            <person name="Cheshatsang Y."/>
            <person name="Citroen M."/>
            <person name="Collymore A."/>
            <person name="Considine T."/>
            <person name="Cook A."/>
            <person name="Cooke P."/>
            <person name="Corum B."/>
            <person name="Cuomo C."/>
            <person name="David R."/>
            <person name="Dawoe T."/>
            <person name="Degray S."/>
            <person name="Dodge S."/>
            <person name="Dooley K."/>
            <person name="Dorje P."/>
            <person name="Dorjee K."/>
            <person name="Dorris L."/>
            <person name="Duffey N."/>
            <person name="Dupes A."/>
            <person name="Elkins T."/>
            <person name="Engels R."/>
            <person name="Erickson J."/>
            <person name="Farina A."/>
            <person name="Faro S."/>
            <person name="Ferreira P."/>
            <person name="Fischer H."/>
            <person name="Fitzgerald M."/>
            <person name="Foley K."/>
            <person name="Gage D."/>
            <person name="Galagan J."/>
            <person name="Gearin G."/>
            <person name="Gnerre S."/>
            <person name="Gnirke A."/>
            <person name="Goyette A."/>
            <person name="Graham J."/>
            <person name="Grandbois E."/>
            <person name="Gyaltsen K."/>
            <person name="Hafez N."/>
            <person name="Hagopian D."/>
            <person name="Hagos B."/>
            <person name="Hall J."/>
            <person name="Hatcher B."/>
            <person name="Heller A."/>
            <person name="Higgins H."/>
            <person name="Honan T."/>
            <person name="Horn A."/>
            <person name="Houde N."/>
            <person name="Hughes L."/>
            <person name="Hulme W."/>
            <person name="Husby E."/>
            <person name="Iliev I."/>
            <person name="Jaffe D."/>
            <person name="Jones C."/>
            <person name="Kamal M."/>
            <person name="Kamat A."/>
            <person name="Kamvysselis M."/>
            <person name="Karlsson E."/>
            <person name="Kells C."/>
            <person name="Kieu A."/>
            <person name="Kisner P."/>
            <person name="Kodira C."/>
            <person name="Kulbokas E."/>
            <person name="Labutti K."/>
            <person name="Lama D."/>
            <person name="Landers T."/>
            <person name="Leger J."/>
            <person name="Levine S."/>
            <person name="Lewis D."/>
            <person name="Lewis T."/>
            <person name="Lindblad-toh K."/>
            <person name="Liu X."/>
            <person name="Lokyitsang T."/>
            <person name="Lokyitsang Y."/>
            <person name="Lucien O."/>
            <person name="Lui A."/>
            <person name="Ma L.J."/>
            <person name="Mabbitt R."/>
            <person name="Macdonald J."/>
            <person name="Maclean C."/>
            <person name="Major J."/>
            <person name="Manning J."/>
            <person name="Marabella R."/>
            <person name="Maru K."/>
            <person name="Matthews C."/>
            <person name="Mauceli E."/>
            <person name="Mccarthy M."/>
            <person name="Mcdonough S."/>
            <person name="Mcghee T."/>
            <person name="Meldrim J."/>
            <person name="Meneus L."/>
            <person name="Mesirov J."/>
            <person name="Mihalev A."/>
            <person name="Mihova T."/>
            <person name="Mikkelsen T."/>
            <person name="Mlenga V."/>
            <person name="Moru K."/>
            <person name="Mozes J."/>
            <person name="Mulrain L."/>
            <person name="Munson G."/>
            <person name="Naylor J."/>
            <person name="Newes C."/>
            <person name="Nguyen C."/>
            <person name="Nguyen N."/>
            <person name="Nguyen T."/>
            <person name="Nicol R."/>
            <person name="Nielsen C."/>
            <person name="Nizzari M."/>
            <person name="Norbu C."/>
            <person name="Norbu N."/>
            <person name="O'donnell P."/>
            <person name="Okoawo O."/>
            <person name="O'leary S."/>
            <person name="Omotosho B."/>
            <person name="O'neill K."/>
            <person name="Osman S."/>
            <person name="Parker S."/>
            <person name="Perrin D."/>
            <person name="Phunkhang P."/>
            <person name="Piqani B."/>
            <person name="Purcell S."/>
            <person name="Rachupka T."/>
            <person name="Ramasamy U."/>
            <person name="Rameau R."/>
            <person name="Ray V."/>
            <person name="Raymond C."/>
            <person name="Retta R."/>
            <person name="Richardson S."/>
            <person name="Rise C."/>
            <person name="Rodriguez J."/>
            <person name="Rogers J."/>
            <person name="Rogov P."/>
            <person name="Rutman M."/>
            <person name="Schupbach R."/>
            <person name="Seaman C."/>
            <person name="Settipalli S."/>
            <person name="Sharpe T."/>
            <person name="Sheridan J."/>
            <person name="Sherpa N."/>
            <person name="Shi J."/>
            <person name="Smirnov S."/>
            <person name="Smith C."/>
            <person name="Sougnez C."/>
            <person name="Spencer B."/>
            <person name="Stalker J."/>
            <person name="Stange-thomann N."/>
            <person name="Stavropoulos S."/>
            <person name="Stetson K."/>
            <person name="Stone C."/>
            <person name="Stone S."/>
            <person name="Stubbs M."/>
            <person name="Talamas J."/>
            <person name="Tchuinga P."/>
            <person name="Tenzing P."/>
            <person name="Tesfaye S."/>
            <person name="Theodore J."/>
            <person name="Thoulutsang Y."/>
            <person name="Topham K."/>
            <person name="Towey S."/>
            <person name="Tsamla T."/>
            <person name="Tsomo N."/>
            <person name="Vallee D."/>
            <person name="Vassiliev H."/>
            <person name="Venkataraman V."/>
            <person name="Vinson J."/>
            <person name="Vo A."/>
            <person name="Wade C."/>
            <person name="Wang S."/>
            <person name="Wangchuk T."/>
            <person name="Wangdi T."/>
            <person name="Whittaker C."/>
            <person name="Wilkinson J."/>
            <person name="Wu Y."/>
            <person name="Wyman D."/>
            <person name="Yadav S."/>
            <person name="Yang S."/>
            <person name="Yang X."/>
            <person name="Yeager S."/>
            <person name="Yee E."/>
            <person name="Young G."/>
            <person name="Zainoun J."/>
            <person name="Zembeck L."/>
            <person name="Zimmer A."/>
            <person name="Zody M."/>
            <person name="Lander E."/>
        </authorList>
    </citation>
    <scope>NUCLEOTIDE SEQUENCE [LARGE SCALE GENOMIC DNA]</scope>
</reference>
<keyword evidence="1" id="KW-0479">Metal-binding</keyword>